<feature type="domain" description="Glycoside hydrolase family 29 N-terminal" evidence="7">
    <location>
        <begin position="18"/>
        <end position="320"/>
    </location>
</feature>
<evidence type="ECO:0000313" key="8">
    <source>
        <dbReference type="EMBL" id="XBC47827.1"/>
    </source>
</evidence>
<gene>
    <name evidence="9" type="ORF">VUQ07_04575</name>
    <name evidence="8" type="ORF">VUQ09_00055</name>
</gene>
<dbReference type="GO" id="GO:0005764">
    <property type="term" value="C:lysosome"/>
    <property type="evidence" value="ECO:0007669"/>
    <property type="project" value="TreeGrafter"/>
</dbReference>
<dbReference type="Pfam" id="PF01120">
    <property type="entry name" value="Alpha_L_fucos"/>
    <property type="match status" value="1"/>
</dbReference>
<protein>
    <recommendedName>
        <fullName evidence="3">alpha-L-fucosidase</fullName>
        <ecNumber evidence="3">3.2.1.51</ecNumber>
    </recommendedName>
</protein>
<dbReference type="InterPro" id="IPR016286">
    <property type="entry name" value="FUC_metazoa-typ"/>
</dbReference>
<dbReference type="PRINTS" id="PR00741">
    <property type="entry name" value="GLHYDRLASE29"/>
</dbReference>
<dbReference type="GO" id="GO:0016139">
    <property type="term" value="P:glycoside catabolic process"/>
    <property type="evidence" value="ECO:0007669"/>
    <property type="project" value="TreeGrafter"/>
</dbReference>
<dbReference type="PANTHER" id="PTHR10030">
    <property type="entry name" value="ALPHA-L-FUCOSIDASE"/>
    <property type="match status" value="1"/>
</dbReference>
<dbReference type="GO" id="GO:0004560">
    <property type="term" value="F:alpha-L-fucosidase activity"/>
    <property type="evidence" value="ECO:0007669"/>
    <property type="project" value="InterPro"/>
</dbReference>
<evidence type="ECO:0000256" key="3">
    <source>
        <dbReference type="ARBA" id="ARBA00012662"/>
    </source>
</evidence>
<evidence type="ECO:0000259" key="7">
    <source>
        <dbReference type="Pfam" id="PF01120"/>
    </source>
</evidence>
<evidence type="ECO:0000256" key="6">
    <source>
        <dbReference type="ARBA" id="ARBA00023295"/>
    </source>
</evidence>
<dbReference type="PANTHER" id="PTHR10030:SF37">
    <property type="entry name" value="ALPHA-L-FUCOSIDASE-RELATED"/>
    <property type="match status" value="1"/>
</dbReference>
<evidence type="ECO:0000256" key="2">
    <source>
        <dbReference type="ARBA" id="ARBA00007951"/>
    </source>
</evidence>
<dbReference type="InterPro" id="IPR057739">
    <property type="entry name" value="Glyco_hydro_29_N"/>
</dbReference>
<dbReference type="SMART" id="SM00812">
    <property type="entry name" value="Alpha_L_fucos"/>
    <property type="match status" value="1"/>
</dbReference>
<comment type="similarity">
    <text evidence="2">Belongs to the glycosyl hydrolase 29 family.</text>
</comment>
<accession>A0AB74TXG7</accession>
<dbReference type="GO" id="GO:0006004">
    <property type="term" value="P:fucose metabolic process"/>
    <property type="evidence" value="ECO:0007669"/>
    <property type="project" value="InterPro"/>
</dbReference>
<sequence>MAEQMSIQGVRPTSSDVKVKRWQTLGFGLFIHFGVYSAFGGEYKGKPVKHGYSEQIKMWADIPDEEYLKQAQAMTLEHFNPQEIVQLAKQAGMRYIVLTSKHHDGFCLWKTETTSYNSVENMAGQRDIVGELAEECARQGIKFGLYYSLVDWHAGHDYDHDNNNRISSDLAHYIEAQLTELLTQYGEIVELWFDMGYPTLEQSQRLKQLVAHFQPNCAINGRIWHNQGDFRTLGDNQIPAQALEGPWQTPASIYHETWGYRSWQVREDLTGKVTQLIQNLIAVRARGGNYLLNIGPKGDGSLVPFEREVLEAIGEWLRNHAHSLFGTSGIQLPAPSWGELTAKDNRLYVHIFDADRHDVTISGIANSVREAVLIESGETVAVSDDHKELTFSLPEDVQNLGVRTIQVTLDNYLLVRPDHRTRATSMSGEQLKNYYRYVDSGNYTTLQRINTKKEIYLETDANDVSVTIQGQARTDKLYRLQVGTEYYDIIGSNLIGSTYGPFQVSDRLTPLILTSHMPYEDLDVKIDRIDLQFNCETV</sequence>
<keyword evidence="4" id="KW-0732">Signal</keyword>
<comment type="function">
    <text evidence="1">Alpha-L-fucosidase is responsible for hydrolyzing the alpha-1,6-linked fucose joined to the reducing-end N-acetylglucosamine of the carbohydrate moieties of glycoproteins.</text>
</comment>
<dbReference type="Gene3D" id="3.20.20.80">
    <property type="entry name" value="Glycosidases"/>
    <property type="match status" value="1"/>
</dbReference>
<evidence type="ECO:0000256" key="4">
    <source>
        <dbReference type="ARBA" id="ARBA00022729"/>
    </source>
</evidence>
<dbReference type="AlphaFoldDB" id="A0AB74TXG7"/>
<proteinExistence type="inferred from homology"/>
<dbReference type="EC" id="3.2.1.51" evidence="3"/>
<dbReference type="SUPFAM" id="SSF51445">
    <property type="entry name" value="(Trans)glycosidases"/>
    <property type="match status" value="1"/>
</dbReference>
<name>A0AB74TXG7_9LACT</name>
<reference evidence="8" key="1">
    <citation type="submission" date="2023-12" db="EMBL/GenBank/DDBJ databases">
        <title>Dolosigranulum savutii sp. nov. isolated from human upper respiratory samples collected in Botswana.</title>
        <authorList>
            <person name="Kelly M.S."/>
        </authorList>
    </citation>
    <scope>NUCLEOTIDE SEQUENCE</scope>
    <source>
        <strain evidence="9">MSK211</strain>
        <strain evidence="8">MSK312</strain>
    </source>
</reference>
<evidence type="ECO:0000313" key="9">
    <source>
        <dbReference type="EMBL" id="XBC52351.1"/>
    </source>
</evidence>
<dbReference type="InterPro" id="IPR017853">
    <property type="entry name" value="GH"/>
</dbReference>
<dbReference type="InterPro" id="IPR000933">
    <property type="entry name" value="Glyco_hydro_29"/>
</dbReference>
<dbReference type="EMBL" id="CP142436">
    <property type="protein sequence ID" value="XBC52351.1"/>
    <property type="molecule type" value="Genomic_DNA"/>
</dbReference>
<evidence type="ECO:0000256" key="5">
    <source>
        <dbReference type="ARBA" id="ARBA00022801"/>
    </source>
</evidence>
<dbReference type="RefSeq" id="WP_347297890.1">
    <property type="nucleotide sequence ID" value="NZ_CP142434.1"/>
</dbReference>
<dbReference type="EMBL" id="CP142434">
    <property type="protein sequence ID" value="XBC47827.1"/>
    <property type="molecule type" value="Genomic_DNA"/>
</dbReference>
<evidence type="ECO:0000256" key="1">
    <source>
        <dbReference type="ARBA" id="ARBA00004071"/>
    </source>
</evidence>
<organism evidence="8">
    <name type="scientific">Dolosigranulum savutiense</name>
    <dbReference type="NCBI Taxonomy" id="3110288"/>
    <lineage>
        <taxon>Bacteria</taxon>
        <taxon>Bacillati</taxon>
        <taxon>Bacillota</taxon>
        <taxon>Bacilli</taxon>
        <taxon>Lactobacillales</taxon>
        <taxon>Carnobacteriaceae</taxon>
        <taxon>Dolosigranulum</taxon>
    </lineage>
</organism>
<keyword evidence="5" id="KW-0378">Hydrolase</keyword>
<keyword evidence="6" id="KW-0326">Glycosidase</keyword>